<dbReference type="PANTHER" id="PTHR33169:SF26">
    <property type="entry name" value="CONSERVED PROTEIN"/>
    <property type="match status" value="1"/>
</dbReference>
<accession>A0A3E0HDG0</accession>
<dbReference type="Gene3D" id="1.10.10.10">
    <property type="entry name" value="Winged helix-like DNA-binding domain superfamily/Winged helix DNA-binding domain"/>
    <property type="match status" value="1"/>
</dbReference>
<dbReference type="OrthoDB" id="2374094at2"/>
<keyword evidence="2" id="KW-0238">DNA-binding</keyword>
<name>A0A3E0HDG0_9PSEU</name>
<dbReference type="RefSeq" id="WP_116177665.1">
    <property type="nucleotide sequence ID" value="NZ_CP144375.1"/>
</dbReference>
<dbReference type="InterPro" id="IPR005149">
    <property type="entry name" value="Tscrpt_reg_PadR_N"/>
</dbReference>
<keyword evidence="3" id="KW-1185">Reference proteome</keyword>
<dbReference type="Proteomes" id="UP000256269">
    <property type="component" value="Unassembled WGS sequence"/>
</dbReference>
<dbReference type="SUPFAM" id="SSF46785">
    <property type="entry name" value="Winged helix' DNA-binding domain"/>
    <property type="match status" value="1"/>
</dbReference>
<dbReference type="InterPro" id="IPR036390">
    <property type="entry name" value="WH_DNA-bd_sf"/>
</dbReference>
<dbReference type="Pfam" id="PF03551">
    <property type="entry name" value="PadR"/>
    <property type="match status" value="1"/>
</dbReference>
<dbReference type="GO" id="GO:0003677">
    <property type="term" value="F:DNA binding"/>
    <property type="evidence" value="ECO:0007669"/>
    <property type="project" value="UniProtKB-KW"/>
</dbReference>
<reference evidence="2 3" key="1">
    <citation type="submission" date="2018-08" db="EMBL/GenBank/DDBJ databases">
        <title>Genomic Encyclopedia of Archaeal and Bacterial Type Strains, Phase II (KMG-II): from individual species to whole genera.</title>
        <authorList>
            <person name="Goeker M."/>
        </authorList>
    </citation>
    <scope>NUCLEOTIDE SEQUENCE [LARGE SCALE GENOMIC DNA]</scope>
    <source>
        <strain evidence="2 3">DSM 45791</strain>
    </source>
</reference>
<evidence type="ECO:0000259" key="1">
    <source>
        <dbReference type="Pfam" id="PF03551"/>
    </source>
</evidence>
<organism evidence="2 3">
    <name type="scientific">Kutzneria buriramensis</name>
    <dbReference type="NCBI Taxonomy" id="1045776"/>
    <lineage>
        <taxon>Bacteria</taxon>
        <taxon>Bacillati</taxon>
        <taxon>Actinomycetota</taxon>
        <taxon>Actinomycetes</taxon>
        <taxon>Pseudonocardiales</taxon>
        <taxon>Pseudonocardiaceae</taxon>
        <taxon>Kutzneria</taxon>
    </lineage>
</organism>
<protein>
    <submittedName>
        <fullName evidence="2">DNA-binding PadR family transcriptional regulator</fullName>
    </submittedName>
</protein>
<evidence type="ECO:0000313" key="3">
    <source>
        <dbReference type="Proteomes" id="UP000256269"/>
    </source>
</evidence>
<dbReference type="PANTHER" id="PTHR33169">
    <property type="entry name" value="PADR-FAMILY TRANSCRIPTIONAL REGULATOR"/>
    <property type="match status" value="1"/>
</dbReference>
<dbReference type="InterPro" id="IPR036388">
    <property type="entry name" value="WH-like_DNA-bd_sf"/>
</dbReference>
<gene>
    <name evidence="2" type="ORF">BCF44_110391</name>
</gene>
<comment type="caution">
    <text evidence="2">The sequence shown here is derived from an EMBL/GenBank/DDBJ whole genome shotgun (WGS) entry which is preliminary data.</text>
</comment>
<proteinExistence type="predicted"/>
<feature type="domain" description="Transcription regulator PadR N-terminal" evidence="1">
    <location>
        <begin position="6"/>
        <end position="79"/>
    </location>
</feature>
<dbReference type="AlphaFoldDB" id="A0A3E0HDG0"/>
<dbReference type="EMBL" id="QUNO01000010">
    <property type="protein sequence ID" value="REH42887.1"/>
    <property type="molecule type" value="Genomic_DNA"/>
</dbReference>
<sequence>MVELVILGLLAAGPAHGYELRLRIPEITGHGRPVADGTLYPAIKRLTAAGLLTRQTRPGQVAAPRQVLTLTPAGHAELARRLSAVDVADDPSWLTALAFLGRLADPTDLLRRRLAALEARALPAAADPYQRCRQAVLAAGREAELAWLRARVA</sequence>
<evidence type="ECO:0000313" key="2">
    <source>
        <dbReference type="EMBL" id="REH42887.1"/>
    </source>
</evidence>
<dbReference type="InterPro" id="IPR052509">
    <property type="entry name" value="Metal_resp_DNA-bind_regulator"/>
</dbReference>